<evidence type="ECO:0000313" key="2">
    <source>
        <dbReference type="Proteomes" id="UP000409037"/>
    </source>
</evidence>
<evidence type="ECO:0000313" key="1">
    <source>
        <dbReference type="EMBL" id="VVN76040.1"/>
    </source>
</evidence>
<reference evidence="1 2" key="1">
    <citation type="submission" date="2019-09" db="EMBL/GenBank/DDBJ databases">
        <authorList>
            <person name="Chandra G."/>
            <person name="Truman W A."/>
        </authorList>
    </citation>
    <scope>NUCLEOTIDE SEQUENCE [LARGE SCALE GENOMIC DNA]</scope>
    <source>
        <strain evidence="1">PS833</strain>
    </source>
</reference>
<protein>
    <submittedName>
        <fullName evidence="1">Uncharacterized protein</fullName>
    </submittedName>
</protein>
<dbReference type="AlphaFoldDB" id="A0A5E7ACS2"/>
<organism evidence="1 2">
    <name type="scientific">Pseudomonas fluorescens</name>
    <dbReference type="NCBI Taxonomy" id="294"/>
    <lineage>
        <taxon>Bacteria</taxon>
        <taxon>Pseudomonadati</taxon>
        <taxon>Pseudomonadota</taxon>
        <taxon>Gammaproteobacteria</taxon>
        <taxon>Pseudomonadales</taxon>
        <taxon>Pseudomonadaceae</taxon>
        <taxon>Pseudomonas</taxon>
    </lineage>
</organism>
<dbReference type="OrthoDB" id="7028363at2"/>
<accession>A0A5E7ACS2</accession>
<proteinExistence type="predicted"/>
<sequence>MMILLEKHTGLAVNPDDVTSMCYSPSLNGGKWLIITTRNGQDLSVKHSPFNGGTNVYELHAQLLEAL</sequence>
<dbReference type="Proteomes" id="UP000409037">
    <property type="component" value="Unassembled WGS sequence"/>
</dbReference>
<dbReference type="EMBL" id="CABVHU010000001">
    <property type="protein sequence ID" value="VVN76040.1"/>
    <property type="molecule type" value="Genomic_DNA"/>
</dbReference>
<name>A0A5E7ACS2_PSEFL</name>
<gene>
    <name evidence="1" type="ORF">PS833_00741</name>
</gene>